<dbReference type="SUPFAM" id="SSF52047">
    <property type="entry name" value="RNI-like"/>
    <property type="match status" value="1"/>
</dbReference>
<feature type="domain" description="At1g61320/AtMIF1 LRR" evidence="2">
    <location>
        <begin position="49"/>
        <end position="204"/>
    </location>
</feature>
<reference evidence="3" key="2">
    <citation type="submission" date="2015-07" db="EMBL/GenBank/DDBJ databases">
        <authorList>
            <person name="Noorani M."/>
        </authorList>
    </citation>
    <scope>NUCLEOTIDE SEQUENCE</scope>
    <source>
        <strain evidence="3">Yugu1</strain>
    </source>
</reference>
<dbReference type="PANTHER" id="PTHR34145">
    <property type="entry name" value="OS02G0105600 PROTEIN"/>
    <property type="match status" value="1"/>
</dbReference>
<dbReference type="InterPro" id="IPR053772">
    <property type="entry name" value="At1g61320/At1g61330-like"/>
</dbReference>
<dbReference type="InterPro" id="IPR055357">
    <property type="entry name" value="LRR_At1g61320_AtMIF1"/>
</dbReference>
<protein>
    <recommendedName>
        <fullName evidence="2">At1g61320/AtMIF1 LRR domain-containing protein</fullName>
    </recommendedName>
</protein>
<dbReference type="Gene3D" id="3.80.10.10">
    <property type="entry name" value="Ribonuclease Inhibitor"/>
    <property type="match status" value="1"/>
</dbReference>
<sequence length="205" mass="22814">MGRGGEPAGGTTTAPSTDSWSKTSRRLIPLPSRKNSPLIREFFSRVDRIMRNHTGTGIKTFRLEPPYGFYIDPAVPDRWSQAGMAPGIVEFDLHPDMGDDGLGYNFPCSLLSSDKRRPTITSFTIAGCGLHSLDKVGCLTSLRRVHLHKMRVTGEELSCFLSSSPVLEQLQLSYCHDMVCLKIPRLLSRLRLLHVRNCNSLKTIG</sequence>
<feature type="region of interest" description="Disordered" evidence="1">
    <location>
        <begin position="1"/>
        <end position="29"/>
    </location>
</feature>
<name>A0A368QRI9_SETIT</name>
<evidence type="ECO:0000256" key="1">
    <source>
        <dbReference type="SAM" id="MobiDB-lite"/>
    </source>
</evidence>
<reference evidence="3" key="1">
    <citation type="journal article" date="2012" name="Nat. Biotechnol.">
        <title>Reference genome sequence of the model plant Setaria.</title>
        <authorList>
            <person name="Bennetzen J.L."/>
            <person name="Schmutz J."/>
            <person name="Wang H."/>
            <person name="Percifield R."/>
            <person name="Hawkins J."/>
            <person name="Pontaroli A.C."/>
            <person name="Estep M."/>
            <person name="Feng L."/>
            <person name="Vaughn J.N."/>
            <person name="Grimwood J."/>
            <person name="Jenkins J."/>
            <person name="Barry K."/>
            <person name="Lindquist E."/>
            <person name="Hellsten U."/>
            <person name="Deshpande S."/>
            <person name="Wang X."/>
            <person name="Wu X."/>
            <person name="Mitros T."/>
            <person name="Triplett J."/>
            <person name="Yang X."/>
            <person name="Ye C.Y."/>
            <person name="Mauro-Herrera M."/>
            <person name="Wang L."/>
            <person name="Li P."/>
            <person name="Sharma M."/>
            <person name="Sharma R."/>
            <person name="Ronald P.C."/>
            <person name="Panaud O."/>
            <person name="Kellogg E.A."/>
            <person name="Brutnell T.P."/>
            <person name="Doust A.N."/>
            <person name="Tuskan G.A."/>
            <person name="Rokhsar D."/>
            <person name="Devos K.M."/>
        </authorList>
    </citation>
    <scope>NUCLEOTIDE SEQUENCE [LARGE SCALE GENOMIC DNA]</scope>
    <source>
        <strain evidence="3">Yugu1</strain>
    </source>
</reference>
<organism evidence="3">
    <name type="scientific">Setaria italica</name>
    <name type="common">Foxtail millet</name>
    <name type="synonym">Panicum italicum</name>
    <dbReference type="NCBI Taxonomy" id="4555"/>
    <lineage>
        <taxon>Eukaryota</taxon>
        <taxon>Viridiplantae</taxon>
        <taxon>Streptophyta</taxon>
        <taxon>Embryophyta</taxon>
        <taxon>Tracheophyta</taxon>
        <taxon>Spermatophyta</taxon>
        <taxon>Magnoliopsida</taxon>
        <taxon>Liliopsida</taxon>
        <taxon>Poales</taxon>
        <taxon>Poaceae</taxon>
        <taxon>PACMAD clade</taxon>
        <taxon>Panicoideae</taxon>
        <taxon>Panicodae</taxon>
        <taxon>Paniceae</taxon>
        <taxon>Cenchrinae</taxon>
        <taxon>Setaria</taxon>
    </lineage>
</organism>
<dbReference type="EMBL" id="CM003531">
    <property type="protein sequence ID" value="RCV20585.1"/>
    <property type="molecule type" value="Genomic_DNA"/>
</dbReference>
<evidence type="ECO:0000313" key="3">
    <source>
        <dbReference type="EMBL" id="RCV20585.1"/>
    </source>
</evidence>
<dbReference type="InterPro" id="IPR032675">
    <property type="entry name" value="LRR_dom_sf"/>
</dbReference>
<dbReference type="AlphaFoldDB" id="A0A368QRI9"/>
<accession>A0A368QRI9</accession>
<evidence type="ECO:0000259" key="2">
    <source>
        <dbReference type="Pfam" id="PF23622"/>
    </source>
</evidence>
<dbReference type="Pfam" id="PF23622">
    <property type="entry name" value="LRR_At1g61320_AtMIF1"/>
    <property type="match status" value="1"/>
</dbReference>
<dbReference type="PANTHER" id="PTHR34145:SF14">
    <property type="entry name" value="EXPRESSED PROTEIN"/>
    <property type="match status" value="1"/>
</dbReference>
<gene>
    <name evidence="3" type="ORF">SETIT_4G068500v2</name>
</gene>
<proteinExistence type="predicted"/>
<dbReference type="OrthoDB" id="663101at2759"/>